<protein>
    <recommendedName>
        <fullName evidence="3">C2 domain-containing protein</fullName>
    </recommendedName>
</protein>
<dbReference type="EMBL" id="JBDFQZ010000001">
    <property type="protein sequence ID" value="KAK9757955.1"/>
    <property type="molecule type" value="Genomic_DNA"/>
</dbReference>
<name>A0AAW1NJU3_SAPOF</name>
<proteinExistence type="predicted"/>
<dbReference type="GO" id="GO:0046872">
    <property type="term" value="F:metal ion binding"/>
    <property type="evidence" value="ECO:0007669"/>
    <property type="project" value="UniProtKB-KW"/>
</dbReference>
<organism evidence="4 5">
    <name type="scientific">Saponaria officinalis</name>
    <name type="common">Common soapwort</name>
    <name type="synonym">Lychnis saponaria</name>
    <dbReference type="NCBI Taxonomy" id="3572"/>
    <lineage>
        <taxon>Eukaryota</taxon>
        <taxon>Viridiplantae</taxon>
        <taxon>Streptophyta</taxon>
        <taxon>Embryophyta</taxon>
        <taxon>Tracheophyta</taxon>
        <taxon>Spermatophyta</taxon>
        <taxon>Magnoliopsida</taxon>
        <taxon>eudicotyledons</taxon>
        <taxon>Gunneridae</taxon>
        <taxon>Pentapetalae</taxon>
        <taxon>Caryophyllales</taxon>
        <taxon>Caryophyllaceae</taxon>
        <taxon>Caryophylleae</taxon>
        <taxon>Saponaria</taxon>
    </lineage>
</organism>
<dbReference type="Proteomes" id="UP001443914">
    <property type="component" value="Unassembled WGS sequence"/>
</dbReference>
<dbReference type="PROSITE" id="PS50004">
    <property type="entry name" value="C2"/>
    <property type="match status" value="1"/>
</dbReference>
<dbReference type="PANTHER" id="PTHR46502:SF14">
    <property type="entry name" value="CALCIUM-DEPENDENT LIPID-BINDING (CALB DOMAIN) FAMILY PROTEIN"/>
    <property type="match status" value="1"/>
</dbReference>
<keyword evidence="1" id="KW-0479">Metal-binding</keyword>
<dbReference type="AlphaFoldDB" id="A0AAW1NJU3"/>
<dbReference type="InterPro" id="IPR035892">
    <property type="entry name" value="C2_domain_sf"/>
</dbReference>
<dbReference type="Pfam" id="PF00168">
    <property type="entry name" value="C2"/>
    <property type="match status" value="1"/>
</dbReference>
<feature type="domain" description="C2" evidence="3">
    <location>
        <begin position="1"/>
        <end position="110"/>
    </location>
</feature>
<keyword evidence="2" id="KW-0106">Calcium</keyword>
<dbReference type="Gene3D" id="2.60.40.150">
    <property type="entry name" value="C2 domain"/>
    <property type="match status" value="1"/>
</dbReference>
<accession>A0AAW1NJU3</accession>
<reference evidence="4" key="1">
    <citation type="submission" date="2024-03" db="EMBL/GenBank/DDBJ databases">
        <title>WGS assembly of Saponaria officinalis var. Norfolk2.</title>
        <authorList>
            <person name="Jenkins J."/>
            <person name="Shu S."/>
            <person name="Grimwood J."/>
            <person name="Barry K."/>
            <person name="Goodstein D."/>
            <person name="Schmutz J."/>
            <person name="Leebens-Mack J."/>
            <person name="Osbourn A."/>
        </authorList>
    </citation>
    <scope>NUCLEOTIDE SEQUENCE [LARGE SCALE GENOMIC DNA]</scope>
    <source>
        <strain evidence="4">JIC</strain>
    </source>
</reference>
<comment type="caution">
    <text evidence="4">The sequence shown here is derived from an EMBL/GenBank/DDBJ whole genome shotgun (WGS) entry which is preliminary data.</text>
</comment>
<sequence length="184" mass="21727">MHEGVLQVLLVRAKGLRHTHSSHLFGKPLYYAVLQCGTKERKSKTTKGYEHEAIWNQEIEFEFPISEWKKLRHLKIRIMDENYFSNGGFVGQAIIFVGGIVEEGNDKGYIELHPSLYNVVLEDTTYKGEIKIGFKFSVNKDVRDKEGEEGSMQIIGTNWNLYKSFWRFLRFSSWWRFLFPYNKY</sequence>
<dbReference type="InterPro" id="IPR000008">
    <property type="entry name" value="C2_dom"/>
</dbReference>
<evidence type="ECO:0000259" key="3">
    <source>
        <dbReference type="PROSITE" id="PS50004"/>
    </source>
</evidence>
<dbReference type="SMART" id="SM00239">
    <property type="entry name" value="C2"/>
    <property type="match status" value="1"/>
</dbReference>
<evidence type="ECO:0000256" key="1">
    <source>
        <dbReference type="ARBA" id="ARBA00022723"/>
    </source>
</evidence>
<dbReference type="SUPFAM" id="SSF49562">
    <property type="entry name" value="C2 domain (Calcium/lipid-binding domain, CaLB)"/>
    <property type="match status" value="1"/>
</dbReference>
<keyword evidence="5" id="KW-1185">Reference proteome</keyword>
<evidence type="ECO:0000313" key="5">
    <source>
        <dbReference type="Proteomes" id="UP001443914"/>
    </source>
</evidence>
<gene>
    <name evidence="4" type="ORF">RND81_01G196200</name>
</gene>
<dbReference type="PANTHER" id="PTHR46502">
    <property type="entry name" value="C2 DOMAIN-CONTAINING"/>
    <property type="match status" value="1"/>
</dbReference>
<evidence type="ECO:0000313" key="4">
    <source>
        <dbReference type="EMBL" id="KAK9757955.1"/>
    </source>
</evidence>
<evidence type="ECO:0000256" key="2">
    <source>
        <dbReference type="ARBA" id="ARBA00022837"/>
    </source>
</evidence>